<dbReference type="PANTHER" id="PTHR15822">
    <property type="entry name" value="TRAF AND TNF RECEPTOR-ASSOCIATED PROTEIN"/>
    <property type="match status" value="1"/>
</dbReference>
<name>A0AAV2TNB3_CALDB</name>
<keyword evidence="10" id="KW-0539">Nucleus</keyword>
<dbReference type="GO" id="GO:0070260">
    <property type="term" value="F:5'-tyrosyl-DNA phosphodiesterase activity"/>
    <property type="evidence" value="ECO:0007669"/>
    <property type="project" value="TreeGrafter"/>
</dbReference>
<dbReference type="AlphaFoldDB" id="A0AAV2TNB3"/>
<evidence type="ECO:0000256" key="3">
    <source>
        <dbReference type="ARBA" id="ARBA00004322"/>
    </source>
</evidence>
<organism evidence="12 13">
    <name type="scientific">Calicophoron daubneyi</name>
    <name type="common">Rumen fluke</name>
    <name type="synonym">Paramphistomum daubneyi</name>
    <dbReference type="NCBI Taxonomy" id="300641"/>
    <lineage>
        <taxon>Eukaryota</taxon>
        <taxon>Metazoa</taxon>
        <taxon>Spiralia</taxon>
        <taxon>Lophotrochozoa</taxon>
        <taxon>Platyhelminthes</taxon>
        <taxon>Trematoda</taxon>
        <taxon>Digenea</taxon>
        <taxon>Plagiorchiida</taxon>
        <taxon>Pronocephalata</taxon>
        <taxon>Paramphistomoidea</taxon>
        <taxon>Paramphistomidae</taxon>
        <taxon>Calicophoron</taxon>
    </lineage>
</organism>
<evidence type="ECO:0000256" key="2">
    <source>
        <dbReference type="ARBA" id="ARBA00001946"/>
    </source>
</evidence>
<dbReference type="Pfam" id="PF03372">
    <property type="entry name" value="Exo_endo_phos"/>
    <property type="match status" value="1"/>
</dbReference>
<keyword evidence="4" id="KW-0540">Nuclease</keyword>
<keyword evidence="8" id="KW-0460">Magnesium</keyword>
<dbReference type="InterPro" id="IPR005135">
    <property type="entry name" value="Endo/exonuclease/phosphatase"/>
</dbReference>
<dbReference type="CDD" id="cd09080">
    <property type="entry name" value="TDP2"/>
    <property type="match status" value="1"/>
</dbReference>
<comment type="cofactor">
    <cofactor evidence="2">
        <name>Mg(2+)</name>
        <dbReference type="ChEBI" id="CHEBI:18420"/>
    </cofactor>
</comment>
<gene>
    <name evidence="12" type="ORF">CDAUBV1_LOCUS12233</name>
</gene>
<evidence type="ECO:0000256" key="10">
    <source>
        <dbReference type="ARBA" id="ARBA00023242"/>
    </source>
</evidence>
<accession>A0AAV2TNB3</accession>
<evidence type="ECO:0000256" key="7">
    <source>
        <dbReference type="ARBA" id="ARBA00022801"/>
    </source>
</evidence>
<keyword evidence="7" id="KW-0378">Hydrolase</keyword>
<evidence type="ECO:0000259" key="11">
    <source>
        <dbReference type="Pfam" id="PF03372"/>
    </source>
</evidence>
<feature type="domain" description="Endonuclease/exonuclease/phosphatase" evidence="11">
    <location>
        <begin position="69"/>
        <end position="150"/>
    </location>
</feature>
<protein>
    <recommendedName>
        <fullName evidence="11">Endonuclease/exonuclease/phosphatase domain-containing protein</fullName>
    </recommendedName>
</protein>
<evidence type="ECO:0000256" key="6">
    <source>
        <dbReference type="ARBA" id="ARBA00022763"/>
    </source>
</evidence>
<evidence type="ECO:0000313" key="13">
    <source>
        <dbReference type="Proteomes" id="UP001497525"/>
    </source>
</evidence>
<evidence type="ECO:0000256" key="5">
    <source>
        <dbReference type="ARBA" id="ARBA00022723"/>
    </source>
</evidence>
<reference evidence="12" key="1">
    <citation type="submission" date="2024-06" db="EMBL/GenBank/DDBJ databases">
        <authorList>
            <person name="Liu X."/>
            <person name="Lenzi L."/>
            <person name="Haldenby T S."/>
            <person name="Uol C."/>
        </authorList>
    </citation>
    <scope>NUCLEOTIDE SEQUENCE</scope>
</reference>
<dbReference type="Gene3D" id="3.60.10.10">
    <property type="entry name" value="Endonuclease/exonuclease/phosphatase"/>
    <property type="match status" value="1"/>
</dbReference>
<evidence type="ECO:0000256" key="1">
    <source>
        <dbReference type="ARBA" id="ARBA00001936"/>
    </source>
</evidence>
<keyword evidence="5" id="KW-0479">Metal-binding</keyword>
<comment type="cofactor">
    <cofactor evidence="1">
        <name>Mn(2+)</name>
        <dbReference type="ChEBI" id="CHEBI:29035"/>
    </cofactor>
</comment>
<dbReference type="GO" id="GO:0016605">
    <property type="term" value="C:PML body"/>
    <property type="evidence" value="ECO:0007669"/>
    <property type="project" value="UniProtKB-SubCell"/>
</dbReference>
<dbReference type="GO" id="GO:0046872">
    <property type="term" value="F:metal ion binding"/>
    <property type="evidence" value="ECO:0007669"/>
    <property type="project" value="UniProtKB-KW"/>
</dbReference>
<evidence type="ECO:0000256" key="8">
    <source>
        <dbReference type="ARBA" id="ARBA00022842"/>
    </source>
</evidence>
<keyword evidence="9" id="KW-0234">DNA repair</keyword>
<dbReference type="InterPro" id="IPR051547">
    <property type="entry name" value="TDP2-like"/>
</dbReference>
<sequence length="354" mass="39803">MNKNMAKIGRMTFCSLVVIILLGFLFLKSTFIRSLENQPSYGSKDLTNSRYITPFNCSTSTGQPLFSVLSWNIEGLNPDKLAERTEVIVSYIRSVLPHVVCLQEVVRETLSTFKSSLSDIYQVFGAPDYPGSKCRRYFVAVLIRKHSAIQVDTRSFLVYPFPSSRMGRHLLSIDLILHPSRLVEKPREIHARQSPDKLRLRIYTSHLESLDIGKTERVKQLQYAWNRMSEITPLNPNSTSVTSLPNAAILCGDLNLEDNEVKQVGGVPKSIVDVWEATGSSANLHDTWDPKRNRNARLLSSDSASFRYDRMYQSGRCLKPMGFALCGFQAAPNTELHPSDHWGILGLFSAAKSG</sequence>
<comment type="caution">
    <text evidence="12">The sequence shown here is derived from an EMBL/GenBank/DDBJ whole genome shotgun (WGS) entry which is preliminary data.</text>
</comment>
<dbReference type="PANTHER" id="PTHR15822:SF4">
    <property type="entry name" value="TYROSYL-DNA PHOSPHODIESTERASE 2"/>
    <property type="match status" value="1"/>
</dbReference>
<dbReference type="GO" id="GO:0005737">
    <property type="term" value="C:cytoplasm"/>
    <property type="evidence" value="ECO:0007669"/>
    <property type="project" value="TreeGrafter"/>
</dbReference>
<dbReference type="Proteomes" id="UP001497525">
    <property type="component" value="Unassembled WGS sequence"/>
</dbReference>
<evidence type="ECO:0000313" key="12">
    <source>
        <dbReference type="EMBL" id="CAL5137744.1"/>
    </source>
</evidence>
<dbReference type="GO" id="GO:0003697">
    <property type="term" value="F:single-stranded DNA binding"/>
    <property type="evidence" value="ECO:0007669"/>
    <property type="project" value="TreeGrafter"/>
</dbReference>
<evidence type="ECO:0000256" key="4">
    <source>
        <dbReference type="ARBA" id="ARBA00022722"/>
    </source>
</evidence>
<evidence type="ECO:0000256" key="9">
    <source>
        <dbReference type="ARBA" id="ARBA00023204"/>
    </source>
</evidence>
<dbReference type="GO" id="GO:0006302">
    <property type="term" value="P:double-strand break repair"/>
    <property type="evidence" value="ECO:0007669"/>
    <property type="project" value="TreeGrafter"/>
</dbReference>
<dbReference type="SUPFAM" id="SSF56219">
    <property type="entry name" value="DNase I-like"/>
    <property type="match status" value="1"/>
</dbReference>
<dbReference type="InterPro" id="IPR036691">
    <property type="entry name" value="Endo/exonu/phosph_ase_sf"/>
</dbReference>
<keyword evidence="6" id="KW-0227">DNA damage</keyword>
<dbReference type="EMBL" id="CAXLJL010000434">
    <property type="protein sequence ID" value="CAL5137744.1"/>
    <property type="molecule type" value="Genomic_DNA"/>
</dbReference>
<dbReference type="GO" id="GO:0004518">
    <property type="term" value="F:nuclease activity"/>
    <property type="evidence" value="ECO:0007669"/>
    <property type="project" value="UniProtKB-KW"/>
</dbReference>
<comment type="subcellular location">
    <subcellularLocation>
        <location evidence="3">Nucleus</location>
        <location evidence="3">PML body</location>
    </subcellularLocation>
</comment>
<proteinExistence type="predicted"/>